<dbReference type="NCBIfam" id="NF007232">
    <property type="entry name" value="PRK09651.1"/>
    <property type="match status" value="1"/>
</dbReference>
<reference evidence="7 8" key="1">
    <citation type="submission" date="2019-07" db="EMBL/GenBank/DDBJ databases">
        <title>Qingshengfaniella alkalisoli gen. nov., sp. nov., isolated from saline soil.</title>
        <authorList>
            <person name="Xu L."/>
            <person name="Huang X.-X."/>
            <person name="Sun J.-Q."/>
        </authorList>
    </citation>
    <scope>NUCLEOTIDE SEQUENCE [LARGE SCALE GENOMIC DNA]</scope>
    <source>
        <strain evidence="7 8">DSM 27279</strain>
    </source>
</reference>
<dbReference type="SUPFAM" id="SSF88946">
    <property type="entry name" value="Sigma2 domain of RNA polymerase sigma factors"/>
    <property type="match status" value="1"/>
</dbReference>
<evidence type="ECO:0000313" key="7">
    <source>
        <dbReference type="EMBL" id="TSH98827.1"/>
    </source>
</evidence>
<dbReference type="GO" id="GO:0016987">
    <property type="term" value="F:sigma factor activity"/>
    <property type="evidence" value="ECO:0007669"/>
    <property type="project" value="UniProtKB-KW"/>
</dbReference>
<dbReference type="PANTHER" id="PTHR43133:SF63">
    <property type="entry name" value="RNA POLYMERASE SIGMA FACTOR FECI-RELATED"/>
    <property type="match status" value="1"/>
</dbReference>
<keyword evidence="4" id="KW-0804">Transcription</keyword>
<dbReference type="Pfam" id="PF08281">
    <property type="entry name" value="Sigma70_r4_2"/>
    <property type="match status" value="1"/>
</dbReference>
<keyword evidence="3" id="KW-0731">Sigma factor</keyword>
<protein>
    <submittedName>
        <fullName evidence="7">Sigma-70 family RNA polymerase sigma factor</fullName>
    </submittedName>
</protein>
<evidence type="ECO:0000256" key="4">
    <source>
        <dbReference type="ARBA" id="ARBA00023163"/>
    </source>
</evidence>
<name>A0A556B0V5_9BURK</name>
<evidence type="ECO:0000259" key="6">
    <source>
        <dbReference type="Pfam" id="PF08281"/>
    </source>
</evidence>
<organism evidence="7 8">
    <name type="scientific">Verticiella sediminum</name>
    <dbReference type="NCBI Taxonomy" id="1247510"/>
    <lineage>
        <taxon>Bacteria</taxon>
        <taxon>Pseudomonadati</taxon>
        <taxon>Pseudomonadota</taxon>
        <taxon>Betaproteobacteria</taxon>
        <taxon>Burkholderiales</taxon>
        <taxon>Alcaligenaceae</taxon>
        <taxon>Verticiella</taxon>
    </lineage>
</organism>
<dbReference type="Gene3D" id="1.10.1740.10">
    <property type="match status" value="1"/>
</dbReference>
<dbReference type="OrthoDB" id="8654550at2"/>
<dbReference type="NCBIfam" id="TIGR02937">
    <property type="entry name" value="sigma70-ECF"/>
    <property type="match status" value="1"/>
</dbReference>
<dbReference type="InterPro" id="IPR014284">
    <property type="entry name" value="RNA_pol_sigma-70_dom"/>
</dbReference>
<dbReference type="PANTHER" id="PTHR43133">
    <property type="entry name" value="RNA POLYMERASE ECF-TYPE SIGMA FACTO"/>
    <property type="match status" value="1"/>
</dbReference>
<dbReference type="InterPro" id="IPR036388">
    <property type="entry name" value="WH-like_DNA-bd_sf"/>
</dbReference>
<keyword evidence="8" id="KW-1185">Reference proteome</keyword>
<dbReference type="AlphaFoldDB" id="A0A556B0V5"/>
<accession>A0A556B0V5</accession>
<feature type="domain" description="RNA polymerase sigma-70 region 2" evidence="5">
    <location>
        <begin position="15"/>
        <end position="84"/>
    </location>
</feature>
<comment type="similarity">
    <text evidence="1">Belongs to the sigma-70 factor family. ECF subfamily.</text>
</comment>
<evidence type="ECO:0000256" key="3">
    <source>
        <dbReference type="ARBA" id="ARBA00023082"/>
    </source>
</evidence>
<dbReference type="InterPro" id="IPR013324">
    <property type="entry name" value="RNA_pol_sigma_r3/r4-like"/>
</dbReference>
<comment type="caution">
    <text evidence="7">The sequence shown here is derived from an EMBL/GenBank/DDBJ whole genome shotgun (WGS) entry which is preliminary data.</text>
</comment>
<dbReference type="InterPro" id="IPR013249">
    <property type="entry name" value="RNA_pol_sigma70_r4_t2"/>
</dbReference>
<dbReference type="InterPro" id="IPR039425">
    <property type="entry name" value="RNA_pol_sigma-70-like"/>
</dbReference>
<dbReference type="GO" id="GO:0006352">
    <property type="term" value="P:DNA-templated transcription initiation"/>
    <property type="evidence" value="ECO:0007669"/>
    <property type="project" value="InterPro"/>
</dbReference>
<dbReference type="GO" id="GO:0003677">
    <property type="term" value="F:DNA binding"/>
    <property type="evidence" value="ECO:0007669"/>
    <property type="project" value="InterPro"/>
</dbReference>
<dbReference type="InterPro" id="IPR013325">
    <property type="entry name" value="RNA_pol_sigma_r2"/>
</dbReference>
<feature type="domain" description="RNA polymerase sigma factor 70 region 4 type 2" evidence="6">
    <location>
        <begin position="115"/>
        <end position="163"/>
    </location>
</feature>
<gene>
    <name evidence="7" type="ORF">FOZ76_01555</name>
</gene>
<dbReference type="Proteomes" id="UP000318405">
    <property type="component" value="Unassembled WGS sequence"/>
</dbReference>
<sequence>MSAPTALASSRLAALYGNHAGWLRDWLRRRLGCPHEAADLAHDTFVRLLRTPGHDAIIGGLREPRSYLATLAQRAAIDHLRRKRLEQAWLETLAQLPEAVMPSAEECAAILQTLHRLDAMLAGLGDKVRQAFLLSQFEGMPYAQIAQRLGVTVSSVKKYMARATEHALLVMLADDAAGTGLS</sequence>
<evidence type="ECO:0000256" key="1">
    <source>
        <dbReference type="ARBA" id="ARBA00010641"/>
    </source>
</evidence>
<keyword evidence="2" id="KW-0805">Transcription regulation</keyword>
<evidence type="ECO:0000313" key="8">
    <source>
        <dbReference type="Proteomes" id="UP000318405"/>
    </source>
</evidence>
<dbReference type="Gene3D" id="1.10.10.10">
    <property type="entry name" value="Winged helix-like DNA-binding domain superfamily/Winged helix DNA-binding domain"/>
    <property type="match status" value="1"/>
</dbReference>
<dbReference type="EMBL" id="VLTJ01000003">
    <property type="protein sequence ID" value="TSH98827.1"/>
    <property type="molecule type" value="Genomic_DNA"/>
</dbReference>
<evidence type="ECO:0000259" key="5">
    <source>
        <dbReference type="Pfam" id="PF04542"/>
    </source>
</evidence>
<dbReference type="InterPro" id="IPR007627">
    <property type="entry name" value="RNA_pol_sigma70_r2"/>
</dbReference>
<dbReference type="RefSeq" id="WP_143946365.1">
    <property type="nucleotide sequence ID" value="NZ_BAABMB010000001.1"/>
</dbReference>
<dbReference type="Pfam" id="PF04542">
    <property type="entry name" value="Sigma70_r2"/>
    <property type="match status" value="1"/>
</dbReference>
<dbReference type="SUPFAM" id="SSF88659">
    <property type="entry name" value="Sigma3 and sigma4 domains of RNA polymerase sigma factors"/>
    <property type="match status" value="1"/>
</dbReference>
<evidence type="ECO:0000256" key="2">
    <source>
        <dbReference type="ARBA" id="ARBA00023015"/>
    </source>
</evidence>
<proteinExistence type="inferred from homology"/>
<dbReference type="CDD" id="cd06171">
    <property type="entry name" value="Sigma70_r4"/>
    <property type="match status" value="1"/>
</dbReference>